<feature type="compositionally biased region" description="Low complexity" evidence="1">
    <location>
        <begin position="60"/>
        <end position="75"/>
    </location>
</feature>
<dbReference type="Proteomes" id="UP000823388">
    <property type="component" value="Chromosome 3N"/>
</dbReference>
<feature type="region of interest" description="Disordered" evidence="1">
    <location>
        <begin position="1"/>
        <end position="89"/>
    </location>
</feature>
<dbReference type="AlphaFoldDB" id="A0A8T0UIQ7"/>
<dbReference type="EMBL" id="CM029042">
    <property type="protein sequence ID" value="KAG2620379.1"/>
    <property type="molecule type" value="Genomic_DNA"/>
</dbReference>
<reference evidence="2" key="1">
    <citation type="submission" date="2020-05" db="EMBL/GenBank/DDBJ databases">
        <title>WGS assembly of Panicum virgatum.</title>
        <authorList>
            <person name="Lovell J.T."/>
            <person name="Jenkins J."/>
            <person name="Shu S."/>
            <person name="Juenger T.E."/>
            <person name="Schmutz J."/>
        </authorList>
    </citation>
    <scope>NUCLEOTIDE SEQUENCE</scope>
    <source>
        <strain evidence="2">AP13</strain>
    </source>
</reference>
<evidence type="ECO:0000256" key="1">
    <source>
        <dbReference type="SAM" id="MobiDB-lite"/>
    </source>
</evidence>
<name>A0A8T0UIQ7_PANVG</name>
<gene>
    <name evidence="2" type="ORF">PVAP13_3NG095100</name>
</gene>
<accession>A0A8T0UIQ7</accession>
<evidence type="ECO:0000313" key="3">
    <source>
        <dbReference type="Proteomes" id="UP000823388"/>
    </source>
</evidence>
<feature type="compositionally biased region" description="Basic and acidic residues" evidence="1">
    <location>
        <begin position="21"/>
        <end position="30"/>
    </location>
</feature>
<organism evidence="2 3">
    <name type="scientific">Panicum virgatum</name>
    <name type="common">Blackwell switchgrass</name>
    <dbReference type="NCBI Taxonomy" id="38727"/>
    <lineage>
        <taxon>Eukaryota</taxon>
        <taxon>Viridiplantae</taxon>
        <taxon>Streptophyta</taxon>
        <taxon>Embryophyta</taxon>
        <taxon>Tracheophyta</taxon>
        <taxon>Spermatophyta</taxon>
        <taxon>Magnoliopsida</taxon>
        <taxon>Liliopsida</taxon>
        <taxon>Poales</taxon>
        <taxon>Poaceae</taxon>
        <taxon>PACMAD clade</taxon>
        <taxon>Panicoideae</taxon>
        <taxon>Panicodae</taxon>
        <taxon>Paniceae</taxon>
        <taxon>Panicinae</taxon>
        <taxon>Panicum</taxon>
        <taxon>Panicum sect. Hiantes</taxon>
    </lineage>
</organism>
<evidence type="ECO:0000313" key="2">
    <source>
        <dbReference type="EMBL" id="KAG2620379.1"/>
    </source>
</evidence>
<proteinExistence type="predicted"/>
<comment type="caution">
    <text evidence="2">The sequence shown here is derived from an EMBL/GenBank/DDBJ whole genome shotgun (WGS) entry which is preliminary data.</text>
</comment>
<keyword evidence="3" id="KW-1185">Reference proteome</keyword>
<sequence length="126" mass="13561">MATSDRGGRYFGSRQSPSKSKSFESKREATAKVIKMKMWGSGAKSGGSSLPIDKSKNPLSDSFSNSSSSAQSLSESDAKLPQGMETSEWGGVDHETAVRCHCQLYWEGNNTNCHCLACPLVGIQHV</sequence>
<protein>
    <submittedName>
        <fullName evidence="2">Uncharacterized protein</fullName>
    </submittedName>
</protein>